<feature type="chain" id="PRO_5041453374" evidence="2">
    <location>
        <begin position="19"/>
        <end position="510"/>
    </location>
</feature>
<accession>A0AA36J240</accession>
<feature type="transmembrane region" description="Helical" evidence="1">
    <location>
        <begin position="75"/>
        <end position="94"/>
    </location>
</feature>
<feature type="signal peptide" evidence="2">
    <location>
        <begin position="1"/>
        <end position="18"/>
    </location>
</feature>
<organism evidence="3 4">
    <name type="scientific">Effrenium voratum</name>
    <dbReference type="NCBI Taxonomy" id="2562239"/>
    <lineage>
        <taxon>Eukaryota</taxon>
        <taxon>Sar</taxon>
        <taxon>Alveolata</taxon>
        <taxon>Dinophyceae</taxon>
        <taxon>Suessiales</taxon>
        <taxon>Symbiodiniaceae</taxon>
        <taxon>Effrenium</taxon>
    </lineage>
</organism>
<dbReference type="EMBL" id="CAUJNA010003254">
    <property type="protein sequence ID" value="CAJ1397108.1"/>
    <property type="molecule type" value="Genomic_DNA"/>
</dbReference>
<proteinExistence type="predicted"/>
<evidence type="ECO:0000256" key="2">
    <source>
        <dbReference type="SAM" id="SignalP"/>
    </source>
</evidence>
<sequence>MALPLFGLLWGQLQVAHVLKDVRGDLSTLRLLPSIALLSSAPLVLLPKQASRWLPVAAFANGLYLLVHGSRSNHILQDILVNLTIVLAAWGGAFEKNLANALRWYLVVLYAISALHKMNSDWFDPRVSCAASVSATMLAQYVPSLVPPGSSLCRLILQQAPHGAAVFEVLLPAVLLLAGPPGSRSPWQGACARFGVVLGAIFHLMLALPLPPASFYPFSASCLALYPLLMPDAVAGLAAICPSGLAQAFWLMLPGLSLSLCAAANVSGAWSSWLKGGTFAPPFEYPPYDLYNAGVCWCFGVTALLLLLALLGPGASTARAKGSFGLASIVVIAAALWLGLGPYLGTRTYPAFAMFSNLRVEAAPNHFFLGADVLGLQTDVVQVLETNSSALLNYQVDLSQLYTPQTSEYFRAAGLEQALWICPPAWQRPESNFRVFSAPAVGLWQRLRSESETGTLYARVRRGGEELLVTRREQLRGRCRDRIPTWLCDLAHTWLGPFRSFEEDQSVCRH</sequence>
<gene>
    <name evidence="3" type="ORF">EVOR1521_LOCUS21192</name>
</gene>
<evidence type="ECO:0000313" key="3">
    <source>
        <dbReference type="EMBL" id="CAJ1397108.1"/>
    </source>
</evidence>
<keyword evidence="1" id="KW-0812">Transmembrane</keyword>
<keyword evidence="1" id="KW-1133">Transmembrane helix</keyword>
<feature type="transmembrane region" description="Helical" evidence="1">
    <location>
        <begin position="216"/>
        <end position="241"/>
    </location>
</feature>
<feature type="transmembrane region" description="Helical" evidence="1">
    <location>
        <begin position="248"/>
        <end position="270"/>
    </location>
</feature>
<feature type="transmembrane region" description="Helical" evidence="1">
    <location>
        <begin position="324"/>
        <end position="344"/>
    </location>
</feature>
<feature type="transmembrane region" description="Helical" evidence="1">
    <location>
        <begin position="190"/>
        <end position="210"/>
    </location>
</feature>
<evidence type="ECO:0000256" key="1">
    <source>
        <dbReference type="SAM" id="Phobius"/>
    </source>
</evidence>
<protein>
    <submittedName>
        <fullName evidence="3">Uncharacterized protein</fullName>
    </submittedName>
</protein>
<keyword evidence="4" id="KW-1185">Reference proteome</keyword>
<comment type="caution">
    <text evidence="3">The sequence shown here is derived from an EMBL/GenBank/DDBJ whole genome shotgun (WGS) entry which is preliminary data.</text>
</comment>
<keyword evidence="1" id="KW-0472">Membrane</keyword>
<evidence type="ECO:0000313" key="4">
    <source>
        <dbReference type="Proteomes" id="UP001178507"/>
    </source>
</evidence>
<reference evidence="3" key="1">
    <citation type="submission" date="2023-08" db="EMBL/GenBank/DDBJ databases">
        <authorList>
            <person name="Chen Y."/>
            <person name="Shah S."/>
            <person name="Dougan E. K."/>
            <person name="Thang M."/>
            <person name="Chan C."/>
        </authorList>
    </citation>
    <scope>NUCLEOTIDE SEQUENCE</scope>
</reference>
<keyword evidence="2" id="KW-0732">Signal</keyword>
<name>A0AA36J240_9DINO</name>
<feature type="transmembrane region" description="Helical" evidence="1">
    <location>
        <begin position="290"/>
        <end position="312"/>
    </location>
</feature>
<dbReference type="Proteomes" id="UP001178507">
    <property type="component" value="Unassembled WGS sequence"/>
</dbReference>
<dbReference type="AlphaFoldDB" id="A0AA36J240"/>